<sequence>MQRGAVRTAVVRDPGECRVREHVVGQQVLQPQLDRINTQRKCHLIDSPLEQGRRLGAAGTAIRPHRRGVGGRDGDVELDGREPVRALRHTPRTSRQEGTNIGVGAAIADEMNPQTGERAVVLGADLHILHLTAAVHHAQHVFAAGGNPGDGAVQTQRTRGHHGLLAEQTGLATETATDVRDDHVDLAGGNIQRSRKRPMQEVRHLRAAVERETTIRCRFRRRRMRLHRGDRHALIHIAATHDNIGVGEVTRQCRIVRRYRHIVGTLLIQQRCPVGECTLGVDRCDQWFVVHHDSIRCVACLCDGLSQHDSDRFAHIAHLVGGQRWLEKVVVHLGHPGMSRQAEVGSGEHRNHTRHLAGCLDIHARQTRMCHLGAHEHRVCGVHQLQVVDVSRRPQ</sequence>
<organism evidence="1">
    <name type="scientific">freshwater metagenome</name>
    <dbReference type="NCBI Taxonomy" id="449393"/>
    <lineage>
        <taxon>unclassified sequences</taxon>
        <taxon>metagenomes</taxon>
        <taxon>ecological metagenomes</taxon>
    </lineage>
</organism>
<protein>
    <submittedName>
        <fullName evidence="1">Unannotated protein</fullName>
    </submittedName>
</protein>
<reference evidence="1" key="1">
    <citation type="submission" date="2020-05" db="EMBL/GenBank/DDBJ databases">
        <authorList>
            <person name="Chiriac C."/>
            <person name="Salcher M."/>
            <person name="Ghai R."/>
            <person name="Kavagutti S V."/>
        </authorList>
    </citation>
    <scope>NUCLEOTIDE SEQUENCE</scope>
</reference>
<evidence type="ECO:0000313" key="1">
    <source>
        <dbReference type="EMBL" id="CAB4812421.1"/>
    </source>
</evidence>
<gene>
    <name evidence="1" type="ORF">UFOPK3099_00832</name>
</gene>
<name>A0A6J6YSG6_9ZZZZ</name>
<accession>A0A6J6YSG6</accession>
<dbReference type="AlphaFoldDB" id="A0A6J6YSG6"/>
<dbReference type="EMBL" id="CAFAAV010000048">
    <property type="protein sequence ID" value="CAB4812421.1"/>
    <property type="molecule type" value="Genomic_DNA"/>
</dbReference>
<proteinExistence type="predicted"/>